<dbReference type="CDD" id="cd00866">
    <property type="entry name" value="PEBP_euk"/>
    <property type="match status" value="1"/>
</dbReference>
<dbReference type="SUPFAM" id="SSF49777">
    <property type="entry name" value="PEBP-like"/>
    <property type="match status" value="1"/>
</dbReference>
<dbReference type="AlphaFoldDB" id="A0A915BKG3"/>
<name>A0A915BKG3_PARUN</name>
<protein>
    <submittedName>
        <fullName evidence="3">Phosphatidylethanolamine-binding protein</fullName>
    </submittedName>
</protein>
<comment type="similarity">
    <text evidence="1">Belongs to the phosphatidylethanolamine-binding protein family.</text>
</comment>
<proteinExistence type="inferred from homology"/>
<keyword evidence="2" id="KW-1185">Reference proteome</keyword>
<dbReference type="WBParaSite" id="PgR044_g022_t09">
    <property type="protein sequence ID" value="PgR044_g022_t09"/>
    <property type="gene ID" value="PgR044_g022"/>
</dbReference>
<dbReference type="Gene3D" id="3.90.280.10">
    <property type="entry name" value="PEBP-like"/>
    <property type="match status" value="1"/>
</dbReference>
<sequence length="260" mass="28392">MVIIASVNKYSQTMTIFPTHRIAMFSTLSNRTILGENNFPDILRSGGEIGQMKLFLVAVLAILLQCSTATRLCSSSMSAADAFKKHGVVPDVVPNGPSKLVKAVFDSGVEVDCGNVLTPTQVKNPPKVSWDAEPGVLYTLIMTDPDAPSRKTPTFREWHHWLITNIPGNDISKGEVLSEYISSAPPPNTGLHRYVYLVYKQSGKISDPEHGHLPGNSGEKRGGFKAAAFAKKHNLGDPVAGNFYQAEYDDYVPEVYKKLG</sequence>
<evidence type="ECO:0000313" key="2">
    <source>
        <dbReference type="Proteomes" id="UP000887569"/>
    </source>
</evidence>
<dbReference type="InterPro" id="IPR036610">
    <property type="entry name" value="PEBP-like_sf"/>
</dbReference>
<evidence type="ECO:0000256" key="1">
    <source>
        <dbReference type="ARBA" id="ARBA00007091"/>
    </source>
</evidence>
<accession>A0A915BKG3</accession>
<dbReference type="InterPro" id="IPR001858">
    <property type="entry name" value="Phosphatidylethanolamine-bd_CS"/>
</dbReference>
<dbReference type="Proteomes" id="UP000887569">
    <property type="component" value="Unplaced"/>
</dbReference>
<dbReference type="InterPro" id="IPR008914">
    <property type="entry name" value="PEBP"/>
</dbReference>
<evidence type="ECO:0000313" key="3">
    <source>
        <dbReference type="WBParaSite" id="PgR044_g022_t09"/>
    </source>
</evidence>
<dbReference type="PANTHER" id="PTHR11362">
    <property type="entry name" value="PHOSPHATIDYLETHANOLAMINE-BINDING PROTEIN"/>
    <property type="match status" value="1"/>
</dbReference>
<dbReference type="PANTHER" id="PTHR11362:SF82">
    <property type="entry name" value="PHOSPHATIDYLETHANOLAMINE-BINDING PROTEIN 4"/>
    <property type="match status" value="1"/>
</dbReference>
<dbReference type="PROSITE" id="PS01220">
    <property type="entry name" value="PBP"/>
    <property type="match status" value="1"/>
</dbReference>
<organism evidence="2 3">
    <name type="scientific">Parascaris univalens</name>
    <name type="common">Nematode worm</name>
    <dbReference type="NCBI Taxonomy" id="6257"/>
    <lineage>
        <taxon>Eukaryota</taxon>
        <taxon>Metazoa</taxon>
        <taxon>Ecdysozoa</taxon>
        <taxon>Nematoda</taxon>
        <taxon>Chromadorea</taxon>
        <taxon>Rhabditida</taxon>
        <taxon>Spirurina</taxon>
        <taxon>Ascaridomorpha</taxon>
        <taxon>Ascaridoidea</taxon>
        <taxon>Ascarididae</taxon>
        <taxon>Parascaris</taxon>
    </lineage>
</organism>
<dbReference type="FunFam" id="3.90.280.10:FF:000006">
    <property type="entry name" value="protein D3"/>
    <property type="match status" value="1"/>
</dbReference>
<reference evidence="3" key="1">
    <citation type="submission" date="2022-11" db="UniProtKB">
        <authorList>
            <consortium name="WormBaseParasite"/>
        </authorList>
    </citation>
    <scope>IDENTIFICATION</scope>
</reference>
<dbReference type="Pfam" id="PF01161">
    <property type="entry name" value="PBP"/>
    <property type="match status" value="1"/>
</dbReference>
<dbReference type="InterPro" id="IPR035810">
    <property type="entry name" value="PEBP_euk"/>
</dbReference>